<name>A0AAD9KGL6_RIDPI</name>
<dbReference type="InterPro" id="IPR052323">
    <property type="entry name" value="LRP2-binding"/>
</dbReference>
<dbReference type="PANTHER" id="PTHR44554:SF1">
    <property type="entry name" value="LRP2-BINDING PROTEIN"/>
    <property type="match status" value="1"/>
</dbReference>
<evidence type="ECO:0000256" key="7">
    <source>
        <dbReference type="PROSITE-ProRule" id="PRU00339"/>
    </source>
</evidence>
<evidence type="ECO:0000256" key="4">
    <source>
        <dbReference type="ARBA" id="ARBA00022803"/>
    </source>
</evidence>
<dbReference type="SMART" id="SM00671">
    <property type="entry name" value="SEL1"/>
    <property type="match status" value="5"/>
</dbReference>
<dbReference type="SUPFAM" id="SSF81901">
    <property type="entry name" value="HCP-like"/>
    <property type="match status" value="1"/>
</dbReference>
<evidence type="ECO:0000256" key="6">
    <source>
        <dbReference type="ARBA" id="ARBA00039954"/>
    </source>
</evidence>
<proteinExistence type="predicted"/>
<dbReference type="Gene3D" id="1.25.40.10">
    <property type="entry name" value="Tetratricopeptide repeat domain"/>
    <property type="match status" value="1"/>
</dbReference>
<evidence type="ECO:0000313" key="9">
    <source>
        <dbReference type="Proteomes" id="UP001209878"/>
    </source>
</evidence>
<comment type="subcellular location">
    <subcellularLocation>
        <location evidence="1">Cytoplasm</location>
    </subcellularLocation>
</comment>
<reference evidence="8" key="1">
    <citation type="journal article" date="2023" name="Mol. Biol. Evol.">
        <title>Third-Generation Sequencing Reveals the Adaptive Role of the Epigenome in Three Deep-Sea Polychaetes.</title>
        <authorList>
            <person name="Perez M."/>
            <person name="Aroh O."/>
            <person name="Sun Y."/>
            <person name="Lan Y."/>
            <person name="Juniper S.K."/>
            <person name="Young C.R."/>
            <person name="Angers B."/>
            <person name="Qian P.Y."/>
        </authorList>
    </citation>
    <scope>NUCLEOTIDE SEQUENCE</scope>
    <source>
        <strain evidence="8">R07B-5</strain>
    </source>
</reference>
<dbReference type="InterPro" id="IPR006597">
    <property type="entry name" value="Sel1-like"/>
</dbReference>
<evidence type="ECO:0000256" key="2">
    <source>
        <dbReference type="ARBA" id="ARBA00022490"/>
    </source>
</evidence>
<feature type="repeat" description="TPR" evidence="7">
    <location>
        <begin position="63"/>
        <end position="96"/>
    </location>
</feature>
<dbReference type="Proteomes" id="UP001209878">
    <property type="component" value="Unassembled WGS sequence"/>
</dbReference>
<keyword evidence="2" id="KW-0963">Cytoplasm</keyword>
<sequence length="275" mass="30669">MALELSKEVLPNVAADGQRVGGTTKQLKLLSDNMGLHRMNQTDQEIMEQLETLLLERIRDGDNLALFQLGQLYYEQEDFPNAQKFFERAETTGDLQASFQLGVILYDGLGCEPDQAKGFEYMMKVATASAKASEPLIRAAQYNIGRAYYMGYGAKQSNEMAEKFWLLAADDGNPRASIKAQTALGLFYTQEEQTDLKKSFFWHSEACGNGSLESQGAMGVMYLTGLCGKQDDEAAFICLREAAERGNVFAMGHMVAYYYKRKLFTKAVDLAVRSV</sequence>
<dbReference type="PROSITE" id="PS50005">
    <property type="entry name" value="TPR"/>
    <property type="match status" value="1"/>
</dbReference>
<dbReference type="PANTHER" id="PTHR44554">
    <property type="entry name" value="LRP2-BINDING PROTEIN"/>
    <property type="match status" value="1"/>
</dbReference>
<evidence type="ECO:0000313" key="8">
    <source>
        <dbReference type="EMBL" id="KAK2170892.1"/>
    </source>
</evidence>
<keyword evidence="9" id="KW-1185">Reference proteome</keyword>
<keyword evidence="4 7" id="KW-0802">TPR repeat</keyword>
<keyword evidence="3" id="KW-0677">Repeat</keyword>
<evidence type="ECO:0000256" key="5">
    <source>
        <dbReference type="ARBA" id="ARBA00037614"/>
    </source>
</evidence>
<dbReference type="Pfam" id="PF08238">
    <property type="entry name" value="Sel1"/>
    <property type="match status" value="5"/>
</dbReference>
<organism evidence="8 9">
    <name type="scientific">Ridgeia piscesae</name>
    <name type="common">Tubeworm</name>
    <dbReference type="NCBI Taxonomy" id="27915"/>
    <lineage>
        <taxon>Eukaryota</taxon>
        <taxon>Metazoa</taxon>
        <taxon>Spiralia</taxon>
        <taxon>Lophotrochozoa</taxon>
        <taxon>Annelida</taxon>
        <taxon>Polychaeta</taxon>
        <taxon>Sedentaria</taxon>
        <taxon>Canalipalpata</taxon>
        <taxon>Sabellida</taxon>
        <taxon>Siboglinidae</taxon>
        <taxon>Ridgeia</taxon>
    </lineage>
</organism>
<feature type="non-terminal residue" evidence="8">
    <location>
        <position position="275"/>
    </location>
</feature>
<dbReference type="InterPro" id="IPR011990">
    <property type="entry name" value="TPR-like_helical_dom_sf"/>
</dbReference>
<evidence type="ECO:0000256" key="3">
    <source>
        <dbReference type="ARBA" id="ARBA00022737"/>
    </source>
</evidence>
<comment type="caution">
    <text evidence="8">The sequence shown here is derived from an EMBL/GenBank/DDBJ whole genome shotgun (WGS) entry which is preliminary data.</text>
</comment>
<dbReference type="EMBL" id="JAODUO010001128">
    <property type="protein sequence ID" value="KAK2170892.1"/>
    <property type="molecule type" value="Genomic_DNA"/>
</dbReference>
<dbReference type="AlphaFoldDB" id="A0AAD9KGL6"/>
<protein>
    <recommendedName>
        <fullName evidence="6">LRP2-binding protein</fullName>
    </recommendedName>
</protein>
<gene>
    <name evidence="8" type="ORF">NP493_1127g02008</name>
</gene>
<accession>A0AAD9KGL6</accession>
<dbReference type="InterPro" id="IPR019734">
    <property type="entry name" value="TPR_rpt"/>
</dbReference>
<comment type="function">
    <text evidence="5">May act as an adapter that regulates LRP2 function.</text>
</comment>
<dbReference type="GO" id="GO:0005737">
    <property type="term" value="C:cytoplasm"/>
    <property type="evidence" value="ECO:0007669"/>
    <property type="project" value="UniProtKB-SubCell"/>
</dbReference>
<evidence type="ECO:0000256" key="1">
    <source>
        <dbReference type="ARBA" id="ARBA00004496"/>
    </source>
</evidence>